<feature type="transmembrane region" description="Helical" evidence="1">
    <location>
        <begin position="46"/>
        <end position="66"/>
    </location>
</feature>
<keyword evidence="1" id="KW-0812">Transmembrane</keyword>
<gene>
    <name evidence="3" type="ORF">C492_04460</name>
</gene>
<dbReference type="Proteomes" id="UP000011531">
    <property type="component" value="Unassembled WGS sequence"/>
</dbReference>
<evidence type="ECO:0000259" key="2">
    <source>
        <dbReference type="Pfam" id="PF26650"/>
    </source>
</evidence>
<evidence type="ECO:0000256" key="1">
    <source>
        <dbReference type="SAM" id="Phobius"/>
    </source>
</evidence>
<keyword evidence="1" id="KW-1133">Transmembrane helix</keyword>
<accession>L9XSH4</accession>
<keyword evidence="4" id="KW-1185">Reference proteome</keyword>
<evidence type="ECO:0000313" key="4">
    <source>
        <dbReference type="Proteomes" id="UP000011531"/>
    </source>
</evidence>
<name>L9XSH4_9EURY</name>
<evidence type="ECO:0000313" key="3">
    <source>
        <dbReference type="EMBL" id="ELY64754.1"/>
    </source>
</evidence>
<dbReference type="InterPro" id="IPR058528">
    <property type="entry name" value="DUF8215"/>
</dbReference>
<dbReference type="OrthoDB" id="211656at2157"/>
<keyword evidence="1" id="KW-0472">Membrane</keyword>
<dbReference type="AlphaFoldDB" id="L9XSH4"/>
<dbReference type="STRING" id="1227498.C492_04460"/>
<comment type="caution">
    <text evidence="3">The sequence shown here is derived from an EMBL/GenBank/DDBJ whole genome shotgun (WGS) entry which is preliminary data.</text>
</comment>
<dbReference type="Pfam" id="PF26650">
    <property type="entry name" value="DUF8215"/>
    <property type="match status" value="1"/>
</dbReference>
<dbReference type="RefSeq" id="WP_008420823.1">
    <property type="nucleotide sequence ID" value="NZ_AOIA01000031.1"/>
</dbReference>
<dbReference type="EMBL" id="AOIA01000031">
    <property type="protein sequence ID" value="ELY64754.1"/>
    <property type="molecule type" value="Genomic_DNA"/>
</dbReference>
<reference evidence="3 4" key="1">
    <citation type="journal article" date="2014" name="PLoS Genet.">
        <title>Phylogenetically driven sequencing of extremely halophilic archaea reveals strategies for static and dynamic osmo-response.</title>
        <authorList>
            <person name="Becker E.A."/>
            <person name="Seitzer P.M."/>
            <person name="Tritt A."/>
            <person name="Larsen D."/>
            <person name="Krusor M."/>
            <person name="Yao A.I."/>
            <person name="Wu D."/>
            <person name="Madern D."/>
            <person name="Eisen J.A."/>
            <person name="Darling A.E."/>
            <person name="Facciotti M.T."/>
        </authorList>
    </citation>
    <scope>NUCLEOTIDE SEQUENCE [LARGE SCALE GENOMIC DNA]</scope>
    <source>
        <strain evidence="3 4">DSM 18795</strain>
    </source>
</reference>
<feature type="transmembrane region" description="Helical" evidence="1">
    <location>
        <begin position="72"/>
        <end position="93"/>
    </location>
</feature>
<sequence>MGRDRRDRPPGRLTRPAETRTRRSWYGYGKLATVEKSGVGCFLHDVTSVFGEVSILGLPALLLVAATDSAGGADVTGAAFGAWLTMVLVGALVRGGWVRPPGTETLGWVTFSAALVALRLGYYNAVLLLAGYGGALVGTVLGVPWFALVAAVGIAAGSMLAFPALGGAVARSRRA</sequence>
<feature type="domain" description="DUF8215" evidence="2">
    <location>
        <begin position="37"/>
        <end position="167"/>
    </location>
</feature>
<proteinExistence type="predicted"/>
<feature type="transmembrane region" description="Helical" evidence="1">
    <location>
        <begin position="145"/>
        <end position="170"/>
    </location>
</feature>
<protein>
    <recommendedName>
        <fullName evidence="2">DUF8215 domain-containing protein</fullName>
    </recommendedName>
</protein>
<organism evidence="3 4">
    <name type="scientific">Natronococcus jeotgali DSM 18795</name>
    <dbReference type="NCBI Taxonomy" id="1227498"/>
    <lineage>
        <taxon>Archaea</taxon>
        <taxon>Methanobacteriati</taxon>
        <taxon>Methanobacteriota</taxon>
        <taxon>Stenosarchaea group</taxon>
        <taxon>Halobacteria</taxon>
        <taxon>Halobacteriales</taxon>
        <taxon>Natrialbaceae</taxon>
        <taxon>Natronococcus</taxon>
    </lineage>
</organism>